<evidence type="ECO:0000313" key="3">
    <source>
        <dbReference type="Proteomes" id="UP001265746"/>
    </source>
</evidence>
<evidence type="ECO:0000256" key="1">
    <source>
        <dbReference type="SAM" id="Phobius"/>
    </source>
</evidence>
<feature type="transmembrane region" description="Helical" evidence="1">
    <location>
        <begin position="54"/>
        <end position="74"/>
    </location>
</feature>
<reference evidence="2" key="1">
    <citation type="submission" date="2023-06" db="EMBL/GenBank/DDBJ databases">
        <authorList>
            <person name="Noh H."/>
        </authorList>
    </citation>
    <scope>NUCLEOTIDE SEQUENCE</scope>
    <source>
        <strain evidence="2">DUCC20226</strain>
    </source>
</reference>
<accession>A0AAD9SC45</accession>
<evidence type="ECO:0000313" key="2">
    <source>
        <dbReference type="EMBL" id="KAK2604035.1"/>
    </source>
</evidence>
<name>A0AAD9SC45_PHOAM</name>
<sequence>MTKYIDYNVSAGVNIAFTAIMIPPLFVIMCISFYRARRSHDPARVTTAYFKAMLPVAILWLLMYTIQGILSIIYERSYSDTGGIYHASLRTSLLGTLFSYITNLLLIMTLAELGNGFLFCLTQTRTALQKAVRYAAIASCIILSMLAIAIFGVYNAEYSRYLSDWWYRYDEDSLYEASRKMNVAFNILTFVWALLLVAFAAVVFNKTKHNYILKDSAVLFLVAAILNFVTQLYTLIYLSVFVLADFYLYDRYETYTALMFVDPVINDWIYTAVVSLVFVIVIRKRNGLWTTVQPWMDQEGPPALAANPIHKGRGEQWQQPSNSHVLGV</sequence>
<feature type="transmembrane region" description="Helical" evidence="1">
    <location>
        <begin position="134"/>
        <end position="154"/>
    </location>
</feature>
<dbReference type="AlphaFoldDB" id="A0AAD9SC45"/>
<keyword evidence="1" id="KW-0472">Membrane</keyword>
<keyword evidence="3" id="KW-1185">Reference proteome</keyword>
<gene>
    <name evidence="2" type="ORF">N8I77_006995</name>
</gene>
<dbReference type="EMBL" id="JAUJFL010000004">
    <property type="protein sequence ID" value="KAK2604035.1"/>
    <property type="molecule type" value="Genomic_DNA"/>
</dbReference>
<keyword evidence="1" id="KW-1133">Transmembrane helix</keyword>
<feature type="transmembrane region" description="Helical" evidence="1">
    <location>
        <begin position="12"/>
        <end position="34"/>
    </location>
</feature>
<dbReference type="Proteomes" id="UP001265746">
    <property type="component" value="Unassembled WGS sequence"/>
</dbReference>
<feature type="transmembrane region" description="Helical" evidence="1">
    <location>
        <begin position="94"/>
        <end position="122"/>
    </location>
</feature>
<feature type="transmembrane region" description="Helical" evidence="1">
    <location>
        <begin position="217"/>
        <end position="244"/>
    </location>
</feature>
<keyword evidence="1" id="KW-0812">Transmembrane</keyword>
<organism evidence="2 3">
    <name type="scientific">Phomopsis amygdali</name>
    <name type="common">Fusicoccum amygdali</name>
    <dbReference type="NCBI Taxonomy" id="1214568"/>
    <lineage>
        <taxon>Eukaryota</taxon>
        <taxon>Fungi</taxon>
        <taxon>Dikarya</taxon>
        <taxon>Ascomycota</taxon>
        <taxon>Pezizomycotina</taxon>
        <taxon>Sordariomycetes</taxon>
        <taxon>Sordariomycetidae</taxon>
        <taxon>Diaporthales</taxon>
        <taxon>Diaporthaceae</taxon>
        <taxon>Diaporthe</taxon>
    </lineage>
</organism>
<proteinExistence type="predicted"/>
<protein>
    <submittedName>
        <fullName evidence="2">Uncharacterized protein</fullName>
    </submittedName>
</protein>
<feature type="transmembrane region" description="Helical" evidence="1">
    <location>
        <begin position="264"/>
        <end position="282"/>
    </location>
</feature>
<feature type="transmembrane region" description="Helical" evidence="1">
    <location>
        <begin position="183"/>
        <end position="205"/>
    </location>
</feature>
<comment type="caution">
    <text evidence="2">The sequence shown here is derived from an EMBL/GenBank/DDBJ whole genome shotgun (WGS) entry which is preliminary data.</text>
</comment>